<reference evidence="1 2" key="1">
    <citation type="submission" date="2020-11" db="EMBL/GenBank/DDBJ databases">
        <authorList>
            <person name="Lassalle F."/>
        </authorList>
    </citation>
    <scope>NUCLEOTIDE SEQUENCE [LARGE SCALE GENOMIC DNA]</scope>
    <source>
        <strain evidence="1 2">AB21</strain>
    </source>
</reference>
<protein>
    <recommendedName>
        <fullName evidence="3">Phage regulatory protein CII</fullName>
    </recommendedName>
</protein>
<evidence type="ECO:0008006" key="3">
    <source>
        <dbReference type="Google" id="ProtNLM"/>
    </source>
</evidence>
<gene>
    <name evidence="1" type="ORF">RHAB21_02541</name>
</gene>
<dbReference type="RefSeq" id="WP_142587806.1">
    <property type="nucleotide sequence ID" value="NZ_CABFWE030000005.1"/>
</dbReference>
<dbReference type="InterPro" id="IPR009679">
    <property type="entry name" value="Phage_186_CII-like"/>
</dbReference>
<dbReference type="Proteomes" id="UP000601041">
    <property type="component" value="Unassembled WGS sequence"/>
</dbReference>
<accession>A0ABM8PLK8</accession>
<sequence>MHDTMTNAWFYQLKAANRLLIKKNGGIEAAADTCSLSKSQVGRCNNDGDTELLPIPAVLRLEAECGDPCVTRVMAGLHGCKLTDPEKENRDGTCLLRGSLELGAVANEYQRNASVRFSDLKVTPTEAGQGIRELQALIDKASEQIRRYSEILAKGGSEMPDLKIVGGE</sequence>
<organism evidence="1 2">
    <name type="scientific">Pseudorhizobium halotolerans</name>
    <dbReference type="NCBI Taxonomy" id="1233081"/>
    <lineage>
        <taxon>Bacteria</taxon>
        <taxon>Pseudomonadati</taxon>
        <taxon>Pseudomonadota</taxon>
        <taxon>Alphaproteobacteria</taxon>
        <taxon>Hyphomicrobiales</taxon>
        <taxon>Rhizobiaceae</taxon>
        <taxon>Rhizobium/Agrobacterium group</taxon>
        <taxon>Pseudorhizobium</taxon>
    </lineage>
</organism>
<dbReference type="EMBL" id="CABFWE030000005">
    <property type="protein sequence ID" value="CAD7036571.1"/>
    <property type="molecule type" value="Genomic_DNA"/>
</dbReference>
<dbReference type="Pfam" id="PF06892">
    <property type="entry name" value="Phage_CP76"/>
    <property type="match status" value="1"/>
</dbReference>
<keyword evidence="2" id="KW-1185">Reference proteome</keyword>
<evidence type="ECO:0000313" key="2">
    <source>
        <dbReference type="Proteomes" id="UP000601041"/>
    </source>
</evidence>
<evidence type="ECO:0000313" key="1">
    <source>
        <dbReference type="EMBL" id="CAD7036571.1"/>
    </source>
</evidence>
<name>A0ABM8PLK8_9HYPH</name>
<comment type="caution">
    <text evidence="1">The sequence shown here is derived from an EMBL/GenBank/DDBJ whole genome shotgun (WGS) entry which is preliminary data.</text>
</comment>
<proteinExistence type="predicted"/>